<dbReference type="PANTHER" id="PTHR42686:SF1">
    <property type="entry name" value="GH17980P-RELATED"/>
    <property type="match status" value="1"/>
</dbReference>
<organism evidence="2 3">
    <name type="scientific">Candidatus Segetimicrobium genomatis</name>
    <dbReference type="NCBI Taxonomy" id="2569760"/>
    <lineage>
        <taxon>Bacteria</taxon>
        <taxon>Bacillati</taxon>
        <taxon>Candidatus Sysuimicrobiota</taxon>
        <taxon>Candidatus Sysuimicrobiia</taxon>
        <taxon>Candidatus Sysuimicrobiales</taxon>
        <taxon>Candidatus Segetimicrobiaceae</taxon>
        <taxon>Candidatus Segetimicrobium</taxon>
    </lineage>
</organism>
<protein>
    <submittedName>
        <fullName evidence="2">Aldo/keto reductase</fullName>
    </submittedName>
</protein>
<evidence type="ECO:0000259" key="1">
    <source>
        <dbReference type="Pfam" id="PF00248"/>
    </source>
</evidence>
<sequence>MNPADRVRLGRTRVSVTRLGLGTAPLGGLFSPVAEEEARATIEQAFAAGLRFFDTAPLYGHGLAEQRLGRVLASKPRVEFVLATKVGRLLRAGAPPDPSQFYQGKPFYAGTPLLNPVFDFSYDGVMRSVDESLERLGLDSIDLLHIHDPDHHFDEALRGAYRALDRLRADETIGAVGVGMNQAAMLVRFAREADVDCFLLAGRYTLLDQTALAELLPVCLERRIAVIAGGVYNSGILADPRPGATFDYIPARPELITRARRLKKVCARHDVPLKAAAIQFPLGHPAVAAVLIGCRSAAEVDENVRMFRCEIPAGLWDDLRREGLIPEGVPAPAAEGRRA</sequence>
<dbReference type="PANTHER" id="PTHR42686">
    <property type="entry name" value="GH17980P-RELATED"/>
    <property type="match status" value="1"/>
</dbReference>
<dbReference type="GO" id="GO:0016491">
    <property type="term" value="F:oxidoreductase activity"/>
    <property type="evidence" value="ECO:0007669"/>
    <property type="project" value="InterPro"/>
</dbReference>
<dbReference type="AlphaFoldDB" id="A0A537KBI6"/>
<dbReference type="EMBL" id="VBAK01000037">
    <property type="protein sequence ID" value="TMI93138.1"/>
    <property type="molecule type" value="Genomic_DNA"/>
</dbReference>
<dbReference type="SUPFAM" id="SSF51430">
    <property type="entry name" value="NAD(P)-linked oxidoreductase"/>
    <property type="match status" value="1"/>
</dbReference>
<dbReference type="InterPro" id="IPR036812">
    <property type="entry name" value="NAD(P)_OxRdtase_dom_sf"/>
</dbReference>
<dbReference type="Pfam" id="PF00248">
    <property type="entry name" value="Aldo_ket_red"/>
    <property type="match status" value="1"/>
</dbReference>
<accession>A0A537KBI6</accession>
<comment type="caution">
    <text evidence="2">The sequence shown here is derived from an EMBL/GenBank/DDBJ whole genome shotgun (WGS) entry which is preliminary data.</text>
</comment>
<dbReference type="InterPro" id="IPR020471">
    <property type="entry name" value="AKR"/>
</dbReference>
<evidence type="ECO:0000313" key="2">
    <source>
        <dbReference type="EMBL" id="TMI93138.1"/>
    </source>
</evidence>
<dbReference type="GO" id="GO:0005829">
    <property type="term" value="C:cytosol"/>
    <property type="evidence" value="ECO:0007669"/>
    <property type="project" value="TreeGrafter"/>
</dbReference>
<feature type="domain" description="NADP-dependent oxidoreductase" evidence="1">
    <location>
        <begin position="18"/>
        <end position="313"/>
    </location>
</feature>
<name>A0A537KBI6_9BACT</name>
<gene>
    <name evidence="2" type="ORF">E6H00_01650</name>
</gene>
<dbReference type="Proteomes" id="UP000318509">
    <property type="component" value="Unassembled WGS sequence"/>
</dbReference>
<dbReference type="Gene3D" id="3.20.20.100">
    <property type="entry name" value="NADP-dependent oxidoreductase domain"/>
    <property type="match status" value="1"/>
</dbReference>
<evidence type="ECO:0000313" key="3">
    <source>
        <dbReference type="Proteomes" id="UP000318509"/>
    </source>
</evidence>
<proteinExistence type="predicted"/>
<reference evidence="2 3" key="1">
    <citation type="journal article" date="2019" name="Nat. Microbiol.">
        <title>Mediterranean grassland soil C-N compound turnover is dependent on rainfall and depth, and is mediated by genomically divergent microorganisms.</title>
        <authorList>
            <person name="Diamond S."/>
            <person name="Andeer P.F."/>
            <person name="Li Z."/>
            <person name="Crits-Christoph A."/>
            <person name="Burstein D."/>
            <person name="Anantharaman K."/>
            <person name="Lane K.R."/>
            <person name="Thomas B.C."/>
            <person name="Pan C."/>
            <person name="Northen T.R."/>
            <person name="Banfield J.F."/>
        </authorList>
    </citation>
    <scope>NUCLEOTIDE SEQUENCE [LARGE SCALE GENOMIC DNA]</scope>
    <source>
        <strain evidence="2">NP_3</strain>
    </source>
</reference>
<dbReference type="InterPro" id="IPR023210">
    <property type="entry name" value="NADP_OxRdtase_dom"/>
</dbReference>